<keyword evidence="4" id="KW-1185">Reference proteome</keyword>
<feature type="non-terminal residue" evidence="3">
    <location>
        <position position="173"/>
    </location>
</feature>
<evidence type="ECO:0000313" key="3">
    <source>
        <dbReference type="EMBL" id="KAH6867595.1"/>
    </source>
</evidence>
<dbReference type="InterPro" id="IPR058655">
    <property type="entry name" value="Mok11-14/Ags1-like"/>
</dbReference>
<organism evidence="3 4">
    <name type="scientific">Thelonectria olida</name>
    <dbReference type="NCBI Taxonomy" id="1576542"/>
    <lineage>
        <taxon>Eukaryota</taxon>
        <taxon>Fungi</taxon>
        <taxon>Dikarya</taxon>
        <taxon>Ascomycota</taxon>
        <taxon>Pezizomycotina</taxon>
        <taxon>Sordariomycetes</taxon>
        <taxon>Hypocreomycetidae</taxon>
        <taxon>Hypocreales</taxon>
        <taxon>Nectriaceae</taxon>
        <taxon>Thelonectria</taxon>
    </lineage>
</organism>
<feature type="domain" description="Cell wall alpha-1,3-glucan synthase Mok11-14/Ags1-like transmembrane" evidence="2">
    <location>
        <begin position="1"/>
        <end position="170"/>
    </location>
</feature>
<dbReference type="GO" id="GO:0009277">
    <property type="term" value="C:fungal-type cell wall"/>
    <property type="evidence" value="ECO:0007669"/>
    <property type="project" value="TreeGrafter"/>
</dbReference>
<evidence type="ECO:0000313" key="4">
    <source>
        <dbReference type="Proteomes" id="UP000777438"/>
    </source>
</evidence>
<dbReference type="AlphaFoldDB" id="A0A9P8VNH1"/>
<gene>
    <name evidence="3" type="ORF">B0T10DRAFT_597082</name>
</gene>
<dbReference type="PANTHER" id="PTHR47182">
    <property type="entry name" value="CELL WALL ALPHA-1,3-GLUCAN SYNTHASE AGS1-RELATED"/>
    <property type="match status" value="1"/>
</dbReference>
<proteinExistence type="predicted"/>
<protein>
    <recommendedName>
        <fullName evidence="2">Cell wall alpha-1,3-glucan synthase Mok11-14/Ags1-like transmembrane domain-containing protein</fullName>
    </recommendedName>
</protein>
<keyword evidence="1" id="KW-0812">Transmembrane</keyword>
<keyword evidence="1" id="KW-0472">Membrane</keyword>
<reference evidence="3 4" key="1">
    <citation type="journal article" date="2021" name="Nat. Commun.">
        <title>Genetic determinants of endophytism in the Arabidopsis root mycobiome.</title>
        <authorList>
            <person name="Mesny F."/>
            <person name="Miyauchi S."/>
            <person name="Thiergart T."/>
            <person name="Pickel B."/>
            <person name="Atanasova L."/>
            <person name="Karlsson M."/>
            <person name="Huettel B."/>
            <person name="Barry K.W."/>
            <person name="Haridas S."/>
            <person name="Chen C."/>
            <person name="Bauer D."/>
            <person name="Andreopoulos W."/>
            <person name="Pangilinan J."/>
            <person name="LaButti K."/>
            <person name="Riley R."/>
            <person name="Lipzen A."/>
            <person name="Clum A."/>
            <person name="Drula E."/>
            <person name="Henrissat B."/>
            <person name="Kohler A."/>
            <person name="Grigoriev I.V."/>
            <person name="Martin F.M."/>
            <person name="Hacquard S."/>
        </authorList>
    </citation>
    <scope>NUCLEOTIDE SEQUENCE [LARGE SCALE GENOMIC DNA]</scope>
    <source>
        <strain evidence="3 4">MPI-CAGE-CH-0241</strain>
    </source>
</reference>
<dbReference type="Proteomes" id="UP000777438">
    <property type="component" value="Unassembled WGS sequence"/>
</dbReference>
<dbReference type="PANTHER" id="PTHR47182:SF2">
    <property type="entry name" value="CELL WALL ALPHA-1,3-GLUCAN SYNTHASE AGS1"/>
    <property type="match status" value="1"/>
</dbReference>
<dbReference type="InterPro" id="IPR058654">
    <property type="entry name" value="Mok11-14/Ags1-like_TM"/>
</dbReference>
<dbReference type="EMBL" id="JAGPYM010000096">
    <property type="protein sequence ID" value="KAH6867595.1"/>
    <property type="molecule type" value="Genomic_DNA"/>
</dbReference>
<keyword evidence="1" id="KW-1133">Transmembrane helix</keyword>
<dbReference type="GO" id="GO:0070600">
    <property type="term" value="P:fungal-type cell wall (1-&gt;3)-alpha-glucan biosynthetic process"/>
    <property type="evidence" value="ECO:0007669"/>
    <property type="project" value="TreeGrafter"/>
</dbReference>
<evidence type="ECO:0000259" key="2">
    <source>
        <dbReference type="Pfam" id="PF26127"/>
    </source>
</evidence>
<name>A0A9P8VNH1_9HYPO</name>
<feature type="transmembrane region" description="Helical" evidence="1">
    <location>
        <begin position="7"/>
        <end position="28"/>
    </location>
</feature>
<dbReference type="Pfam" id="PF26127">
    <property type="entry name" value="12TM_Mok13"/>
    <property type="match status" value="1"/>
</dbReference>
<evidence type="ECO:0000256" key="1">
    <source>
        <dbReference type="SAM" id="Phobius"/>
    </source>
</evidence>
<sequence length="173" mass="19831">GAPISVWIFRAAIIQGIQQLYVVGLWYWGSLMSNKTGLVNGMFTNNTGPKLLVITVPIAVILWFLGIASFVGLPDYYRQSPNTIPSFYMSLLRRHIVPWFLFSVVVQNYWLSAPYGRNWQFLFYAKAISGWAVVLLTLGFFVIVWLIALWIFSKFSKTHPWLWVALGLQLILP</sequence>
<feature type="transmembrane region" description="Helical" evidence="1">
    <location>
        <begin position="51"/>
        <end position="73"/>
    </location>
</feature>
<dbReference type="GO" id="GO:0047657">
    <property type="term" value="F:alpha-1,3-glucan synthase activity"/>
    <property type="evidence" value="ECO:0007669"/>
    <property type="project" value="TreeGrafter"/>
</dbReference>
<feature type="non-terminal residue" evidence="3">
    <location>
        <position position="1"/>
    </location>
</feature>
<dbReference type="OrthoDB" id="5238154at2759"/>
<feature type="transmembrane region" description="Helical" evidence="1">
    <location>
        <begin position="94"/>
        <end position="111"/>
    </location>
</feature>
<comment type="caution">
    <text evidence="3">The sequence shown here is derived from an EMBL/GenBank/DDBJ whole genome shotgun (WGS) entry which is preliminary data.</text>
</comment>
<accession>A0A9P8VNH1</accession>
<feature type="transmembrane region" description="Helical" evidence="1">
    <location>
        <begin position="131"/>
        <end position="152"/>
    </location>
</feature>